<name>A0A835VMT9_CHLIN</name>
<evidence type="ECO:0000313" key="2">
    <source>
        <dbReference type="EMBL" id="KAG2422667.1"/>
    </source>
</evidence>
<feature type="compositionally biased region" description="Low complexity" evidence="1">
    <location>
        <begin position="217"/>
        <end position="248"/>
    </location>
</feature>
<feature type="region of interest" description="Disordered" evidence="1">
    <location>
        <begin position="186"/>
        <end position="248"/>
    </location>
</feature>
<dbReference type="AlphaFoldDB" id="A0A835VMT9"/>
<comment type="caution">
    <text evidence="2">The sequence shown here is derived from an EMBL/GenBank/DDBJ whole genome shotgun (WGS) entry which is preliminary data.</text>
</comment>
<sequence>MAQAMPTTIDELHAILEAKISAATAATAATSAAQITKLEQALEVAFDKTAALEEEAAVRKAVAIPAAVQGHKVLANRWEHMKTGYDLVAPCLSATARLAASAGDDATVEVPSHRLRELEGDLACAQRWIELTLSAYSAGARADSLAIGDEYWQQIRSNVTHPSEEYRKGSLKFAEVNEKVLKSATAAVTGRKKHDEGASGSGAPPPKRGRWQQTDKPAFQANPPQGNAPQQQHQPARGGFPPRRFGGT</sequence>
<gene>
    <name evidence="2" type="ORF">HXX76_015872</name>
</gene>
<protein>
    <submittedName>
        <fullName evidence="2">Uncharacterized protein</fullName>
    </submittedName>
</protein>
<dbReference type="EMBL" id="JAEHOC010000097">
    <property type="protein sequence ID" value="KAG2422667.1"/>
    <property type="molecule type" value="Genomic_DNA"/>
</dbReference>
<proteinExistence type="predicted"/>
<evidence type="ECO:0000313" key="3">
    <source>
        <dbReference type="Proteomes" id="UP000650467"/>
    </source>
</evidence>
<keyword evidence="3" id="KW-1185">Reference proteome</keyword>
<dbReference type="Proteomes" id="UP000650467">
    <property type="component" value="Unassembled WGS sequence"/>
</dbReference>
<evidence type="ECO:0000256" key="1">
    <source>
        <dbReference type="SAM" id="MobiDB-lite"/>
    </source>
</evidence>
<accession>A0A835VMT9</accession>
<organism evidence="2 3">
    <name type="scientific">Chlamydomonas incerta</name>
    <dbReference type="NCBI Taxonomy" id="51695"/>
    <lineage>
        <taxon>Eukaryota</taxon>
        <taxon>Viridiplantae</taxon>
        <taxon>Chlorophyta</taxon>
        <taxon>core chlorophytes</taxon>
        <taxon>Chlorophyceae</taxon>
        <taxon>CS clade</taxon>
        <taxon>Chlamydomonadales</taxon>
        <taxon>Chlamydomonadaceae</taxon>
        <taxon>Chlamydomonas</taxon>
    </lineage>
</organism>
<reference evidence="2" key="1">
    <citation type="journal article" date="2020" name="bioRxiv">
        <title>Comparative genomics of Chlamydomonas.</title>
        <authorList>
            <person name="Craig R.J."/>
            <person name="Hasan A.R."/>
            <person name="Ness R.W."/>
            <person name="Keightley P.D."/>
        </authorList>
    </citation>
    <scope>NUCLEOTIDE SEQUENCE</scope>
    <source>
        <strain evidence="2">SAG 7.73</strain>
    </source>
</reference>